<reference evidence="4 6" key="1">
    <citation type="submission" date="2020-01" db="EMBL/GenBank/DDBJ databases">
        <authorList>
            <consortium name="DOE Joint Genome Institute"/>
            <person name="Haridas S."/>
            <person name="Albert R."/>
            <person name="Binder M."/>
            <person name="Bloem J."/>
            <person name="Labutti K."/>
            <person name="Salamov A."/>
            <person name="Andreopoulos B."/>
            <person name="Baker S.E."/>
            <person name="Barry K."/>
            <person name="Bills G."/>
            <person name="Bluhm B.H."/>
            <person name="Cannon C."/>
            <person name="Castanera R."/>
            <person name="Culley D.E."/>
            <person name="Daum C."/>
            <person name="Ezra D."/>
            <person name="Gonzalez J.B."/>
            <person name="Henrissat B."/>
            <person name="Kuo A."/>
            <person name="Liang C."/>
            <person name="Lipzen A."/>
            <person name="Lutzoni F."/>
            <person name="Magnuson J."/>
            <person name="Mondo S."/>
            <person name="Nolan M."/>
            <person name="Ohm R."/>
            <person name="Pangilinan J."/>
            <person name="Park H.-J."/>
            <person name="Ramirez L."/>
            <person name="Alfaro M."/>
            <person name="Sun H."/>
            <person name="Tritt A."/>
            <person name="Yoshinaga Y."/>
            <person name="Zwiers L.-H."/>
            <person name="Turgeon B.G."/>
            <person name="Goodwin S.B."/>
            <person name="Spatafora J.W."/>
            <person name="Crous P.W."/>
            <person name="Grigoriev I.V."/>
        </authorList>
    </citation>
    <scope>NUCLEOTIDE SEQUENCE</scope>
    <source>
        <strain evidence="4 6">CBS 781.70</strain>
    </source>
</reference>
<gene>
    <name evidence="4 6" type="ORF">P152DRAFT_478227</name>
</gene>
<protein>
    <submittedName>
        <fullName evidence="4 6">Aldehyde reductase</fullName>
    </submittedName>
</protein>
<dbReference type="InterPro" id="IPR001509">
    <property type="entry name" value="Epimerase_deHydtase"/>
</dbReference>
<evidence type="ECO:0000256" key="1">
    <source>
        <dbReference type="ARBA" id="ARBA00023002"/>
    </source>
</evidence>
<name>A0A6G1GGR5_9PEZI</name>
<dbReference type="AlphaFoldDB" id="A0A6G1GGR5"/>
<evidence type="ECO:0000256" key="2">
    <source>
        <dbReference type="ARBA" id="ARBA00023445"/>
    </source>
</evidence>
<dbReference type="PANTHER" id="PTHR10366:SF562">
    <property type="entry name" value="ALDEHYDE REDUCTASE II (AFU_ORTHOLOGUE AFUA_1G11360)"/>
    <property type="match status" value="1"/>
</dbReference>
<keyword evidence="5" id="KW-1185">Reference proteome</keyword>
<reference evidence="6" key="2">
    <citation type="submission" date="2020-04" db="EMBL/GenBank/DDBJ databases">
        <authorList>
            <consortium name="NCBI Genome Project"/>
        </authorList>
    </citation>
    <scope>NUCLEOTIDE SEQUENCE</scope>
    <source>
        <strain evidence="6">CBS 781.70</strain>
    </source>
</reference>
<dbReference type="PANTHER" id="PTHR10366">
    <property type="entry name" value="NAD DEPENDENT EPIMERASE/DEHYDRATASE"/>
    <property type="match status" value="1"/>
</dbReference>
<proteinExistence type="inferred from homology"/>
<dbReference type="InterPro" id="IPR050425">
    <property type="entry name" value="NAD(P)_dehydrat-like"/>
</dbReference>
<evidence type="ECO:0000313" key="6">
    <source>
        <dbReference type="RefSeq" id="XP_033538835.1"/>
    </source>
</evidence>
<dbReference type="GO" id="GO:0016616">
    <property type="term" value="F:oxidoreductase activity, acting on the CH-OH group of donors, NAD or NADP as acceptor"/>
    <property type="evidence" value="ECO:0007669"/>
    <property type="project" value="TreeGrafter"/>
</dbReference>
<evidence type="ECO:0000313" key="4">
    <source>
        <dbReference type="EMBL" id="KAF1817204.1"/>
    </source>
</evidence>
<dbReference type="RefSeq" id="XP_033538835.1">
    <property type="nucleotide sequence ID" value="XM_033681642.1"/>
</dbReference>
<keyword evidence="1" id="KW-0560">Oxidoreductase</keyword>
<evidence type="ECO:0000313" key="5">
    <source>
        <dbReference type="Proteomes" id="UP000504638"/>
    </source>
</evidence>
<dbReference type="Pfam" id="PF01370">
    <property type="entry name" value="Epimerase"/>
    <property type="match status" value="1"/>
</dbReference>
<organism evidence="4">
    <name type="scientific">Eremomyces bilateralis CBS 781.70</name>
    <dbReference type="NCBI Taxonomy" id="1392243"/>
    <lineage>
        <taxon>Eukaryota</taxon>
        <taxon>Fungi</taxon>
        <taxon>Dikarya</taxon>
        <taxon>Ascomycota</taxon>
        <taxon>Pezizomycotina</taxon>
        <taxon>Dothideomycetes</taxon>
        <taxon>Dothideomycetes incertae sedis</taxon>
        <taxon>Eremomycetales</taxon>
        <taxon>Eremomycetaceae</taxon>
        <taxon>Eremomyces</taxon>
    </lineage>
</organism>
<dbReference type="InterPro" id="IPR036291">
    <property type="entry name" value="NAD(P)-bd_dom_sf"/>
</dbReference>
<dbReference type="OrthoDB" id="2735536at2759"/>
<dbReference type="GeneID" id="54422212"/>
<dbReference type="SUPFAM" id="SSF51735">
    <property type="entry name" value="NAD(P)-binding Rossmann-fold domains"/>
    <property type="match status" value="1"/>
</dbReference>
<dbReference type="EMBL" id="ML975149">
    <property type="protein sequence ID" value="KAF1817204.1"/>
    <property type="molecule type" value="Genomic_DNA"/>
</dbReference>
<feature type="domain" description="NAD-dependent epimerase/dehydratase" evidence="3">
    <location>
        <begin position="16"/>
        <end position="144"/>
    </location>
</feature>
<accession>A0A6G1GGR5</accession>
<reference evidence="6" key="3">
    <citation type="submission" date="2025-04" db="UniProtKB">
        <authorList>
            <consortium name="RefSeq"/>
        </authorList>
    </citation>
    <scope>IDENTIFICATION</scope>
    <source>
        <strain evidence="6">CBS 781.70</strain>
    </source>
</reference>
<dbReference type="Gene3D" id="3.40.50.720">
    <property type="entry name" value="NAD(P)-binding Rossmann-like Domain"/>
    <property type="match status" value="1"/>
</dbReference>
<evidence type="ECO:0000259" key="3">
    <source>
        <dbReference type="Pfam" id="PF01370"/>
    </source>
</evidence>
<dbReference type="Proteomes" id="UP000504638">
    <property type="component" value="Unplaced"/>
</dbReference>
<sequence>MPELSFTPVLPKGSLVLVSGANSMLGSHVVKQLLEYGYKVRGTVRDVEKNAWMVDFFKSYGEESFELVRVLDIAVAGAFDDAIQGCAGVIHLAMVTNWAPNHPDDVVPLAVAATLGFLKSAADTPSVKRFVHCSSSAAARRPTANVRRVIDSDTYNDETVQAIYADKGEIQGLDKAFAVYTASKVQSEKAAWKFVEENKPPFVFNTVLPELCFGEIFNAEKQGFPSSAGFAKACFEGDLNSFAFLPPQQYVNTEDAAVTHIAGLIHPDVTSERLFAFAEPFNWNDVLAVYRKLFPSNKFLDDMDLGKDLLEIKGHDRVDRLLKEMGRPKGFRKLEESLTQLTKAFA</sequence>
<comment type="similarity">
    <text evidence="2">Belongs to the NAD(P)-dependent epimerase/dehydratase family. Dihydroflavonol-4-reductase subfamily.</text>
</comment>